<dbReference type="Proteomes" id="UP000472355">
    <property type="component" value="Unassembled WGS sequence"/>
</dbReference>
<sequence>MTKEKQDYNKDWYENNKDKQQEYNKAYAKNNPEHSRYLKARSAARSFIKTKATLTDLEELKKIIEEKEKELNK</sequence>
<feature type="region of interest" description="Disordered" evidence="1">
    <location>
        <begin position="1"/>
        <end position="21"/>
    </location>
</feature>
<name>A0A6M0SQ17_CLOBO</name>
<gene>
    <name evidence="2" type="ORF">EXM65_12660</name>
</gene>
<organism evidence="2 3">
    <name type="scientific">Clostridium botulinum</name>
    <dbReference type="NCBI Taxonomy" id="1491"/>
    <lineage>
        <taxon>Bacteria</taxon>
        <taxon>Bacillati</taxon>
        <taxon>Bacillota</taxon>
        <taxon>Clostridia</taxon>
        <taxon>Eubacteriales</taxon>
        <taxon>Clostridiaceae</taxon>
        <taxon>Clostridium</taxon>
    </lineage>
</organism>
<reference evidence="2 3" key="1">
    <citation type="submission" date="2019-02" db="EMBL/GenBank/DDBJ databases">
        <title>Genome sequencing of Clostridium botulinum clinical isolates.</title>
        <authorList>
            <person name="Brunt J."/>
            <person name="Van Vliet A.H.M."/>
            <person name="Stringer S.C."/>
            <person name="Grant K.A."/>
            <person name="Carter A.C."/>
            <person name="Peck M.W."/>
        </authorList>
    </citation>
    <scope>NUCLEOTIDE SEQUENCE [LARGE SCALE GENOMIC DNA]</scope>
    <source>
        <strain evidence="2 3">H113700579</strain>
    </source>
</reference>
<evidence type="ECO:0000313" key="2">
    <source>
        <dbReference type="EMBL" id="NFA43400.1"/>
    </source>
</evidence>
<evidence type="ECO:0000313" key="3">
    <source>
        <dbReference type="Proteomes" id="UP000472355"/>
    </source>
</evidence>
<dbReference type="AlphaFoldDB" id="A0A6M0SQ17"/>
<comment type="caution">
    <text evidence="2">The sequence shown here is derived from an EMBL/GenBank/DDBJ whole genome shotgun (WGS) entry which is preliminary data.</text>
</comment>
<accession>A0A6M0SQ17</accession>
<proteinExistence type="predicted"/>
<protein>
    <submittedName>
        <fullName evidence="2">Uncharacterized protein</fullName>
    </submittedName>
</protein>
<evidence type="ECO:0000256" key="1">
    <source>
        <dbReference type="SAM" id="MobiDB-lite"/>
    </source>
</evidence>
<dbReference type="EMBL" id="SGKU01000037">
    <property type="protein sequence ID" value="NFA43400.1"/>
    <property type="molecule type" value="Genomic_DNA"/>
</dbReference>